<accession>E6SQ74</accession>
<proteinExistence type="predicted"/>
<protein>
    <recommendedName>
        <fullName evidence="3">XRE family transcriptional regulator</fullName>
    </recommendedName>
</protein>
<name>E6SQ74_BACT6</name>
<dbReference type="HOGENOM" id="CLU_3058760_0_0_10"/>
<dbReference type="STRING" id="693979.Bache_1955"/>
<evidence type="ECO:0000313" key="1">
    <source>
        <dbReference type="EMBL" id="ADV43933.1"/>
    </source>
</evidence>
<dbReference type="AlphaFoldDB" id="E6SQ74"/>
<evidence type="ECO:0000313" key="2">
    <source>
        <dbReference type="Proteomes" id="UP000008630"/>
    </source>
</evidence>
<reference evidence="1 2" key="2">
    <citation type="journal article" date="2011" name="Stand. Genomic Sci.">
        <title>Complete genome sequence of Bacteroides helcogenes type strain (P 36-108).</title>
        <authorList>
            <person name="Pati A."/>
            <person name="Gronow S."/>
            <person name="Zeytun A."/>
            <person name="Lapidus A."/>
            <person name="Nolan M."/>
            <person name="Hammon N."/>
            <person name="Deshpande S."/>
            <person name="Cheng J.F."/>
            <person name="Tapia R."/>
            <person name="Han C."/>
            <person name="Goodwin L."/>
            <person name="Pitluck S."/>
            <person name="Liolios K."/>
            <person name="Pagani I."/>
            <person name="Ivanova N."/>
            <person name="Mavromatis K."/>
            <person name="Chen A."/>
            <person name="Palaniappan K."/>
            <person name="Land M."/>
            <person name="Hauser L."/>
            <person name="Chang Y.J."/>
            <person name="Jeffries C.D."/>
            <person name="Detter J.C."/>
            <person name="Brambilla E."/>
            <person name="Rohde M."/>
            <person name="Goker M."/>
            <person name="Woyke T."/>
            <person name="Bristow J."/>
            <person name="Eisen J.A."/>
            <person name="Markowitz V."/>
            <person name="Hugenholtz P."/>
            <person name="Kyrpides N.C."/>
            <person name="Klenk H.P."/>
            <person name="Lucas S."/>
        </authorList>
    </citation>
    <scope>NUCLEOTIDE SEQUENCE [LARGE SCALE GENOMIC DNA]</scope>
    <source>
        <strain evidence="2">ATCC 35417 / DSM 20613 / JCM 6297 / CCUG 15421 / P 36-108</strain>
    </source>
</reference>
<evidence type="ECO:0008006" key="3">
    <source>
        <dbReference type="Google" id="ProtNLM"/>
    </source>
</evidence>
<keyword evidence="2" id="KW-1185">Reference proteome</keyword>
<organism evidence="1 2">
    <name type="scientific">Bacteroides helcogenes (strain ATCC 35417 / DSM 20613 / JCM 6297 / CCUG 15421 / P 36-108)</name>
    <dbReference type="NCBI Taxonomy" id="693979"/>
    <lineage>
        <taxon>Bacteria</taxon>
        <taxon>Pseudomonadati</taxon>
        <taxon>Bacteroidota</taxon>
        <taxon>Bacteroidia</taxon>
        <taxon>Bacteroidales</taxon>
        <taxon>Bacteroidaceae</taxon>
        <taxon>Bacteroides</taxon>
    </lineage>
</organism>
<sequence length="53" mass="5873">MNSNQTTDCIIAPQPWGLCIDAARGELGISQNAFCKGMHMSSRTYKKIKKATR</sequence>
<dbReference type="EMBL" id="CP002352">
    <property type="protein sequence ID" value="ADV43933.1"/>
    <property type="molecule type" value="Genomic_DNA"/>
</dbReference>
<dbReference type="KEGG" id="bhl:Bache_1955"/>
<dbReference type="RefSeq" id="WP_013547526.1">
    <property type="nucleotide sequence ID" value="NC_014933.1"/>
</dbReference>
<reference key="1">
    <citation type="submission" date="2010-11" db="EMBL/GenBank/DDBJ databases">
        <title>The complete genome of Bacteroides helcogenes P 36-108.</title>
        <authorList>
            <consortium name="US DOE Joint Genome Institute (JGI-PGF)"/>
            <person name="Lucas S."/>
            <person name="Copeland A."/>
            <person name="Lapidus A."/>
            <person name="Bruce D."/>
            <person name="Goodwin L."/>
            <person name="Pitluck S."/>
            <person name="Kyrpides N."/>
            <person name="Mavromatis K."/>
            <person name="Ivanova N."/>
            <person name="Zeytun A."/>
            <person name="Brettin T."/>
            <person name="Detter J.C."/>
            <person name="Tapia R."/>
            <person name="Han C."/>
            <person name="Land M."/>
            <person name="Hauser L."/>
            <person name="Markowitz V."/>
            <person name="Cheng J.-F."/>
            <person name="Hugenholtz P."/>
            <person name="Woyke T."/>
            <person name="Wu D."/>
            <person name="Gronow S."/>
            <person name="Wellnitz S."/>
            <person name="Brambilla E."/>
            <person name="Klenk H.-P."/>
            <person name="Eisen J.A."/>
        </authorList>
    </citation>
    <scope>NUCLEOTIDE SEQUENCE</scope>
    <source>
        <strain>P 36-108</strain>
    </source>
</reference>
<dbReference type="Proteomes" id="UP000008630">
    <property type="component" value="Chromosome"/>
</dbReference>
<gene>
    <name evidence="1" type="ordered locus">Bache_1955</name>
</gene>